<dbReference type="Proteomes" id="UP000659654">
    <property type="component" value="Unassembled WGS sequence"/>
</dbReference>
<gene>
    <name evidence="1" type="ORF">BXYJ_LOCUS11107</name>
</gene>
<dbReference type="EMBL" id="CAJFCV020000005">
    <property type="protein sequence ID" value="CAG9121719.1"/>
    <property type="molecule type" value="Genomic_DNA"/>
</dbReference>
<dbReference type="EMBL" id="CAJFDI010000005">
    <property type="protein sequence ID" value="CAD5230690.1"/>
    <property type="molecule type" value="Genomic_DNA"/>
</dbReference>
<accession>A0A7I8XM32</accession>
<reference evidence="1" key="1">
    <citation type="submission" date="2020-09" db="EMBL/GenBank/DDBJ databases">
        <authorList>
            <person name="Kikuchi T."/>
        </authorList>
    </citation>
    <scope>NUCLEOTIDE SEQUENCE</scope>
    <source>
        <strain evidence="1">Ka4C1</strain>
    </source>
</reference>
<comment type="caution">
    <text evidence="1">The sequence shown here is derived from an EMBL/GenBank/DDBJ whole genome shotgun (WGS) entry which is preliminary data.</text>
</comment>
<dbReference type="AlphaFoldDB" id="A0A7I8XM32"/>
<evidence type="ECO:0000313" key="1">
    <source>
        <dbReference type="EMBL" id="CAD5230690.1"/>
    </source>
</evidence>
<keyword evidence="2" id="KW-1185">Reference proteome</keyword>
<organism evidence="1 2">
    <name type="scientific">Bursaphelenchus xylophilus</name>
    <name type="common">Pinewood nematode worm</name>
    <name type="synonym">Aphelenchoides xylophilus</name>
    <dbReference type="NCBI Taxonomy" id="6326"/>
    <lineage>
        <taxon>Eukaryota</taxon>
        <taxon>Metazoa</taxon>
        <taxon>Ecdysozoa</taxon>
        <taxon>Nematoda</taxon>
        <taxon>Chromadorea</taxon>
        <taxon>Rhabditida</taxon>
        <taxon>Tylenchina</taxon>
        <taxon>Tylenchomorpha</taxon>
        <taxon>Aphelenchoidea</taxon>
        <taxon>Aphelenchoididae</taxon>
        <taxon>Bursaphelenchus</taxon>
    </lineage>
</organism>
<evidence type="ECO:0000313" key="2">
    <source>
        <dbReference type="Proteomes" id="UP000659654"/>
    </source>
</evidence>
<sequence>MCQSLDLTAIPADGTNSGICSTQCYFNSDPALKVRQRQPLLTSEIPTDYEIACKRLSKHESFTPCRMLNDFSYEVSLGRTQPQAKP</sequence>
<dbReference type="Proteomes" id="UP000582659">
    <property type="component" value="Unassembled WGS sequence"/>
</dbReference>
<name>A0A7I8XM32_BURXY</name>
<protein>
    <submittedName>
        <fullName evidence="1">(pine wood nematode) hypothetical protein</fullName>
    </submittedName>
</protein>
<proteinExistence type="predicted"/>